<dbReference type="GO" id="GO:0000175">
    <property type="term" value="F:3'-5'-RNA exonuclease activity"/>
    <property type="evidence" value="ECO:0007669"/>
    <property type="project" value="TreeGrafter"/>
</dbReference>
<organism evidence="2 3">
    <name type="scientific">Etheostoma spectabile</name>
    <name type="common">orangethroat darter</name>
    <dbReference type="NCBI Taxonomy" id="54343"/>
    <lineage>
        <taxon>Eukaryota</taxon>
        <taxon>Metazoa</taxon>
        <taxon>Chordata</taxon>
        <taxon>Craniata</taxon>
        <taxon>Vertebrata</taxon>
        <taxon>Euteleostomi</taxon>
        <taxon>Actinopterygii</taxon>
        <taxon>Neopterygii</taxon>
        <taxon>Teleostei</taxon>
        <taxon>Neoteleostei</taxon>
        <taxon>Acanthomorphata</taxon>
        <taxon>Eupercaria</taxon>
        <taxon>Perciformes</taxon>
        <taxon>Percoidei</taxon>
        <taxon>Percidae</taxon>
        <taxon>Etheostomatinae</taxon>
        <taxon>Etheostoma</taxon>
    </lineage>
</organism>
<reference evidence="2 3" key="1">
    <citation type="submission" date="2019-08" db="EMBL/GenBank/DDBJ databases">
        <title>A chromosome-level genome assembly, high-density linkage maps, and genome scans reveal the genomic architecture of hybrid incompatibilities underlying speciation via character displacement in darters (Percidae: Etheostominae).</title>
        <authorList>
            <person name="Moran R.L."/>
            <person name="Catchen J.M."/>
            <person name="Fuller R.C."/>
        </authorList>
    </citation>
    <scope>NUCLEOTIDE SEQUENCE [LARGE SCALE GENOMIC DNA]</scope>
    <source>
        <strain evidence="2">EspeVRDwgs_2016</strain>
        <tissue evidence="2">Muscle</tissue>
    </source>
</reference>
<comment type="caution">
    <text evidence="2">The sequence shown here is derived from an EMBL/GenBank/DDBJ whole genome shotgun (WGS) entry which is preliminary data.</text>
</comment>
<feature type="region of interest" description="Disordered" evidence="1">
    <location>
        <begin position="74"/>
        <end position="291"/>
    </location>
</feature>
<accession>A0A5J5CQI6</accession>
<name>A0A5J5CQI6_9PERO</name>
<evidence type="ECO:0000313" key="3">
    <source>
        <dbReference type="Proteomes" id="UP000327493"/>
    </source>
</evidence>
<dbReference type="AlphaFoldDB" id="A0A5J5CQI6"/>
<dbReference type="GO" id="GO:0003730">
    <property type="term" value="F:mRNA 3'-UTR binding"/>
    <property type="evidence" value="ECO:0007669"/>
    <property type="project" value="TreeGrafter"/>
</dbReference>
<sequence length="396" mass="43803">MFLRQLSSFSSSFLPRGRPSLCRAAGFRSSSASSFPRCTPAPHPWCSVRGFPPRPPGLPRCHPAAQRVFSGRTLHPRSISPGTFGGSRHPFSTSAGLRMEQPDREPPHKRRKSAEERRSAEETKHHGGGHGATAGKAKDGGSKKEHHHRDSSTDSRPRPHHGFKDGGKDRGMKGAGKGPGWTHCRDKDVVRTKTGNKDSQPQTPKSKQDKVPMHRPNPWFKGGAAEERGGCCERNTNPPPPDGQFRDRQSDGGPWTGLLSQQGAGASRQPPPTGTCPPVGQQEDAKPRKSLQRHWETLSVCSADTQPPGDSTAFDFSVMSYNILSQDLLQDNAYLYRHCQPGILCLQEVQEDHYENQIKPALQTLVYHCEYKTNRGTRWCAVVFKILPVTTLDHIR</sequence>
<proteinExistence type="predicted"/>
<keyword evidence="3" id="KW-1185">Reference proteome</keyword>
<dbReference type="SUPFAM" id="SSF56219">
    <property type="entry name" value="DNase I-like"/>
    <property type="match status" value="1"/>
</dbReference>
<feature type="compositionally biased region" description="Basic and acidic residues" evidence="1">
    <location>
        <begin position="113"/>
        <end position="125"/>
    </location>
</feature>
<dbReference type="InterPro" id="IPR050410">
    <property type="entry name" value="CCR4/nocturin_mRNA_transcr"/>
</dbReference>
<protein>
    <recommendedName>
        <fullName evidence="4">Endonuclease/exonuclease/phosphatase domain-containing protein</fullName>
    </recommendedName>
</protein>
<gene>
    <name evidence="2" type="ORF">FQN60_015442</name>
</gene>
<dbReference type="Proteomes" id="UP000327493">
    <property type="component" value="Chromosome 18"/>
</dbReference>
<dbReference type="PANTHER" id="PTHR12121:SF27">
    <property type="entry name" value="PROTEIN ANGEL HOMOLOG 2"/>
    <property type="match status" value="1"/>
</dbReference>
<dbReference type="Gene3D" id="3.60.10.10">
    <property type="entry name" value="Endonuclease/exonuclease/phosphatase"/>
    <property type="match status" value="1"/>
</dbReference>
<evidence type="ECO:0008006" key="4">
    <source>
        <dbReference type="Google" id="ProtNLM"/>
    </source>
</evidence>
<dbReference type="EMBL" id="VOFY01000018">
    <property type="protein sequence ID" value="KAA8582896.1"/>
    <property type="molecule type" value="Genomic_DNA"/>
</dbReference>
<dbReference type="PANTHER" id="PTHR12121">
    <property type="entry name" value="CARBON CATABOLITE REPRESSOR PROTEIN 4"/>
    <property type="match status" value="1"/>
</dbReference>
<evidence type="ECO:0000313" key="2">
    <source>
        <dbReference type="EMBL" id="KAA8582896.1"/>
    </source>
</evidence>
<evidence type="ECO:0000256" key="1">
    <source>
        <dbReference type="SAM" id="MobiDB-lite"/>
    </source>
</evidence>
<feature type="compositionally biased region" description="Basic and acidic residues" evidence="1">
    <location>
        <begin position="136"/>
        <end position="172"/>
    </location>
</feature>
<dbReference type="GO" id="GO:0070935">
    <property type="term" value="P:3'-UTR-mediated mRNA stabilization"/>
    <property type="evidence" value="ECO:0007669"/>
    <property type="project" value="TreeGrafter"/>
</dbReference>
<dbReference type="InterPro" id="IPR036691">
    <property type="entry name" value="Endo/exonu/phosph_ase_sf"/>
</dbReference>